<gene>
    <name evidence="3" type="ORF">NEMVEDRAFT_v1g176326</name>
</gene>
<dbReference type="OMA" id="AYHSEEY"/>
<feature type="transmembrane region" description="Helical" evidence="2">
    <location>
        <begin position="20"/>
        <end position="40"/>
    </location>
</feature>
<dbReference type="InterPro" id="IPR011990">
    <property type="entry name" value="TPR-like_helical_dom_sf"/>
</dbReference>
<keyword evidence="2" id="KW-0472">Membrane</keyword>
<dbReference type="SUPFAM" id="SSF48452">
    <property type="entry name" value="TPR-like"/>
    <property type="match status" value="1"/>
</dbReference>
<reference evidence="3 4" key="1">
    <citation type="journal article" date="2007" name="Science">
        <title>Sea anemone genome reveals ancestral eumetazoan gene repertoire and genomic organization.</title>
        <authorList>
            <person name="Putnam N.H."/>
            <person name="Srivastava M."/>
            <person name="Hellsten U."/>
            <person name="Dirks B."/>
            <person name="Chapman J."/>
            <person name="Salamov A."/>
            <person name="Terry A."/>
            <person name="Shapiro H."/>
            <person name="Lindquist E."/>
            <person name="Kapitonov V.V."/>
            <person name="Jurka J."/>
            <person name="Genikhovich G."/>
            <person name="Grigoriev I.V."/>
            <person name="Lucas S.M."/>
            <person name="Steele R.E."/>
            <person name="Finnerty J.R."/>
            <person name="Technau U."/>
            <person name="Martindale M.Q."/>
            <person name="Rokhsar D.S."/>
        </authorList>
    </citation>
    <scope>NUCLEOTIDE SEQUENCE [LARGE SCALE GENOMIC DNA]</scope>
    <source>
        <strain evidence="4">CH2 X CH6</strain>
    </source>
</reference>
<dbReference type="PROSITE" id="PS50293">
    <property type="entry name" value="TPR_REGION"/>
    <property type="match status" value="1"/>
</dbReference>
<proteinExistence type="predicted"/>
<dbReference type="Pfam" id="PF00515">
    <property type="entry name" value="TPR_1"/>
    <property type="match status" value="1"/>
</dbReference>
<feature type="repeat" description="TPR" evidence="1">
    <location>
        <begin position="79"/>
        <end position="112"/>
    </location>
</feature>
<name>A7T242_NEMVE</name>
<keyword evidence="2" id="KW-1133">Transmembrane helix</keyword>
<dbReference type="SMART" id="SM00028">
    <property type="entry name" value="TPR"/>
    <property type="match status" value="3"/>
</dbReference>
<organism evidence="3 4">
    <name type="scientific">Nematostella vectensis</name>
    <name type="common">Starlet sea anemone</name>
    <dbReference type="NCBI Taxonomy" id="45351"/>
    <lineage>
        <taxon>Eukaryota</taxon>
        <taxon>Metazoa</taxon>
        <taxon>Cnidaria</taxon>
        <taxon>Anthozoa</taxon>
        <taxon>Hexacorallia</taxon>
        <taxon>Actiniaria</taxon>
        <taxon>Edwardsiidae</taxon>
        <taxon>Nematostella</taxon>
    </lineage>
</organism>
<dbReference type="KEGG" id="nve:5500672"/>
<dbReference type="Pfam" id="PF13432">
    <property type="entry name" value="TPR_16"/>
    <property type="match status" value="1"/>
</dbReference>
<dbReference type="AlphaFoldDB" id="A7T242"/>
<evidence type="ECO:0000313" key="4">
    <source>
        <dbReference type="Proteomes" id="UP000001593"/>
    </source>
</evidence>
<dbReference type="Gene3D" id="1.25.40.10">
    <property type="entry name" value="Tetratricopeptide repeat domain"/>
    <property type="match status" value="1"/>
</dbReference>
<sequence>MNPVWLKEKGMAFYKSGNHVAAINAFTAALLLDGSMPALYSNRAACHLHMKQYKECAQDCTSALELLTPPVPANAVSRCKAYVRRGTAAYHSEEYVEALKDYESALKIDPNNESLRADADRIRAIIQGTGT</sequence>
<keyword evidence="1" id="KW-0802">TPR repeat</keyword>
<evidence type="ECO:0000313" key="3">
    <source>
        <dbReference type="EMBL" id="EDO29978.1"/>
    </source>
</evidence>
<dbReference type="PhylomeDB" id="A7T242"/>
<dbReference type="EMBL" id="DS470194">
    <property type="protein sequence ID" value="EDO29978.1"/>
    <property type="molecule type" value="Genomic_DNA"/>
</dbReference>
<protein>
    <submittedName>
        <fullName evidence="3">Uncharacterized protein</fullName>
    </submittedName>
</protein>
<dbReference type="Proteomes" id="UP000001593">
    <property type="component" value="Unassembled WGS sequence"/>
</dbReference>
<dbReference type="PANTHER" id="PTHR46492">
    <property type="entry name" value="DYNEIN ASSEMBLY FACTOR 4, AXONEMAL"/>
    <property type="match status" value="1"/>
</dbReference>
<accession>A7T242</accession>
<dbReference type="InterPro" id="IPR052004">
    <property type="entry name" value="Dynein_assembly_factor_4"/>
</dbReference>
<dbReference type="STRING" id="45351.A7T242"/>
<dbReference type="InParanoid" id="A7T242"/>
<dbReference type="InterPro" id="IPR019734">
    <property type="entry name" value="TPR_rpt"/>
</dbReference>
<dbReference type="PANTHER" id="PTHR46492:SF1">
    <property type="entry name" value="DYNEIN AXONEMAL ASSEMBLY FACTOR 4"/>
    <property type="match status" value="1"/>
</dbReference>
<dbReference type="HOGENOM" id="CLU_1930061_0_0_1"/>
<evidence type="ECO:0000256" key="2">
    <source>
        <dbReference type="SAM" id="Phobius"/>
    </source>
</evidence>
<evidence type="ECO:0000256" key="1">
    <source>
        <dbReference type="PROSITE-ProRule" id="PRU00339"/>
    </source>
</evidence>
<keyword evidence="2" id="KW-0812">Transmembrane</keyword>
<dbReference type="eggNOG" id="KOG1124">
    <property type="taxonomic scope" value="Eukaryota"/>
</dbReference>
<dbReference type="FunFam" id="1.25.40.10:FF:000176">
    <property type="entry name" value="dynein assembly factor 4, axonemal isoform X1"/>
    <property type="match status" value="1"/>
</dbReference>
<dbReference type="PROSITE" id="PS50005">
    <property type="entry name" value="TPR"/>
    <property type="match status" value="1"/>
</dbReference>
<keyword evidence="4" id="KW-1185">Reference proteome</keyword>